<evidence type="ECO:0000259" key="1">
    <source>
        <dbReference type="Pfam" id="PF06527"/>
    </source>
</evidence>
<keyword evidence="4" id="KW-1185">Reference proteome</keyword>
<evidence type="ECO:0000313" key="3">
    <source>
        <dbReference type="EMBL" id="RQW62887.1"/>
    </source>
</evidence>
<feature type="domain" description="TniQ" evidence="1">
    <location>
        <begin position="5"/>
        <end position="159"/>
    </location>
</feature>
<dbReference type="AlphaFoldDB" id="A0A3N9TF74"/>
<dbReference type="Pfam" id="PF06527">
    <property type="entry name" value="TniQ"/>
    <property type="match status" value="1"/>
</dbReference>
<dbReference type="EMBL" id="RJVQ01000004">
    <property type="protein sequence ID" value="RQW62887.1"/>
    <property type="molecule type" value="Genomic_DNA"/>
</dbReference>
<proteinExistence type="predicted"/>
<organism evidence="3 4">
    <name type="scientific">Vibrio viridaestus</name>
    <dbReference type="NCBI Taxonomy" id="2487322"/>
    <lineage>
        <taxon>Bacteria</taxon>
        <taxon>Pseudomonadati</taxon>
        <taxon>Pseudomonadota</taxon>
        <taxon>Gammaproteobacteria</taxon>
        <taxon>Vibrionales</taxon>
        <taxon>Vibrionaceae</taxon>
        <taxon>Vibrio</taxon>
    </lineage>
</organism>
<dbReference type="Pfam" id="PF15978">
    <property type="entry name" value="TnsD"/>
    <property type="match status" value="1"/>
</dbReference>
<evidence type="ECO:0000259" key="2">
    <source>
        <dbReference type="Pfam" id="PF15978"/>
    </source>
</evidence>
<sequence length="515" mass="60050">MLGLPCPYPEELIYSLLARAGLHYGIESPKALLDEIYGDRRVVATIDLPCRLAQIAAHYPETLSLDVVSLIYRHTLFPLYAPFIEEPKRQSGIRWISGASKGAIHAAFGLVASRVKALRTLHYCPRCVAEQLRHCGEIYWQRLWQVSGADICPEHGVALRVSGTVPHQHRHAYLIPEIHSEDRDCEVYRPESEVVTRFASALLSLHPQVSPTFHQWSCFYRDLAHSADCRRGSHVLHQDVTARVNRYWSHQWLEKHGLALTSHDTSWSRAILRKHRKSFSFLQHLVMITALSGEETHPESVLVQVKQYPLKPQLVVSTYRQEEANIRERRKYWLIRLKTEGCQQARKHNGGALYAWLYRHDRVWLLRINRRYQRSHVTVNQRVDWQLRDKVCVRQLMRLLPDVRDDLAVPRLSSAYYIHRSKMVASVLEKHLDKLPRTRSFLNGYSESVGEYQIRRLTNAALSLYRQQLPWMRWRLLRSAGLSEERLTPMAGWFLKGVTEGLWENIDFNISPKMR</sequence>
<feature type="domain" description="Transposon Tn7 transposition protein TnsD C-terminal" evidence="2">
    <location>
        <begin position="321"/>
        <end position="442"/>
    </location>
</feature>
<dbReference type="Proteomes" id="UP000281112">
    <property type="component" value="Unassembled WGS sequence"/>
</dbReference>
<dbReference type="InterPro" id="IPR009492">
    <property type="entry name" value="TniQ"/>
</dbReference>
<dbReference type="OrthoDB" id="470139at2"/>
<dbReference type="InterPro" id="IPR032750">
    <property type="entry name" value="TnsD_C"/>
</dbReference>
<comment type="caution">
    <text evidence="3">The sequence shown here is derived from an EMBL/GenBank/DDBJ whole genome shotgun (WGS) entry which is preliminary data.</text>
</comment>
<gene>
    <name evidence="3" type="ORF">EES38_11190</name>
</gene>
<protein>
    <submittedName>
        <fullName evidence="3">Transposase</fullName>
    </submittedName>
</protein>
<accession>A0A3N9TF74</accession>
<name>A0A3N9TF74_9VIBR</name>
<dbReference type="RefSeq" id="WP_124937287.1">
    <property type="nucleotide sequence ID" value="NZ_RJVQ01000004.1"/>
</dbReference>
<reference evidence="3 4" key="1">
    <citation type="submission" date="2018-11" db="EMBL/GenBank/DDBJ databases">
        <title>Vibrio LJC006 sp. nov., isolated from seawater during the bloom of the enteromorpha.</title>
        <authorList>
            <person name="Liang J."/>
        </authorList>
    </citation>
    <scope>NUCLEOTIDE SEQUENCE [LARGE SCALE GENOMIC DNA]</scope>
    <source>
        <strain evidence="3 4">LJC006</strain>
    </source>
</reference>
<evidence type="ECO:0000313" key="4">
    <source>
        <dbReference type="Proteomes" id="UP000281112"/>
    </source>
</evidence>